<keyword evidence="1" id="KW-0732">Signal</keyword>
<feature type="chain" id="PRO_5043988094" description="Sodefrin-like factor" evidence="1">
    <location>
        <begin position="22"/>
        <end position="255"/>
    </location>
</feature>
<evidence type="ECO:0000256" key="1">
    <source>
        <dbReference type="SAM" id="SignalP"/>
    </source>
</evidence>
<dbReference type="Proteomes" id="UP001497623">
    <property type="component" value="Unassembled WGS sequence"/>
</dbReference>
<comment type="caution">
    <text evidence="2">The sequence shown here is derived from an EMBL/GenBank/DDBJ whole genome shotgun (WGS) entry which is preliminary data.</text>
</comment>
<dbReference type="AlphaFoldDB" id="A0AAV2R663"/>
<accession>A0AAV2R663</accession>
<protein>
    <recommendedName>
        <fullName evidence="4">Sodefrin-like factor</fullName>
    </recommendedName>
</protein>
<evidence type="ECO:0008006" key="4">
    <source>
        <dbReference type="Google" id="ProtNLM"/>
    </source>
</evidence>
<evidence type="ECO:0000313" key="2">
    <source>
        <dbReference type="EMBL" id="CAL4114343.1"/>
    </source>
</evidence>
<gene>
    <name evidence="2" type="ORF">MNOR_LOCUS20401</name>
</gene>
<organism evidence="2 3">
    <name type="scientific">Meganyctiphanes norvegica</name>
    <name type="common">Northern krill</name>
    <name type="synonym">Thysanopoda norvegica</name>
    <dbReference type="NCBI Taxonomy" id="48144"/>
    <lineage>
        <taxon>Eukaryota</taxon>
        <taxon>Metazoa</taxon>
        <taxon>Ecdysozoa</taxon>
        <taxon>Arthropoda</taxon>
        <taxon>Crustacea</taxon>
        <taxon>Multicrustacea</taxon>
        <taxon>Malacostraca</taxon>
        <taxon>Eumalacostraca</taxon>
        <taxon>Eucarida</taxon>
        <taxon>Euphausiacea</taxon>
        <taxon>Euphausiidae</taxon>
        <taxon>Meganyctiphanes</taxon>
    </lineage>
</organism>
<reference evidence="2 3" key="1">
    <citation type="submission" date="2024-05" db="EMBL/GenBank/DDBJ databases">
        <authorList>
            <person name="Wallberg A."/>
        </authorList>
    </citation>
    <scope>NUCLEOTIDE SEQUENCE [LARGE SCALE GENOMIC DNA]</scope>
</reference>
<name>A0AAV2R663_MEGNR</name>
<feature type="signal peptide" evidence="1">
    <location>
        <begin position="1"/>
        <end position="21"/>
    </location>
</feature>
<sequence>MGFNNCLIMFYMSMILTTVYTLPDTCYHCTNNPGGDHAHRPIDPACGDRDYNGNQTHSTDSTYGFCCTVIYDSGYITRSESKTDLNYDAGGCYYESHRVFCACSSHDLCNTGMFCEQCDFPFSTLHTTTVTTTTTTTSEVITTFSTTNIITATSGASTTSPTEALSCYSCYDCPEVDANTKVVQDQDIASCVTTIILDEESHSVFRGDTHQEFIDGECRQYDGSLSCWCQTQLCNDHAVARLLDLQRDNMRKTTP</sequence>
<evidence type="ECO:0000313" key="3">
    <source>
        <dbReference type="Proteomes" id="UP001497623"/>
    </source>
</evidence>
<keyword evidence="3" id="KW-1185">Reference proteome</keyword>
<dbReference type="EMBL" id="CAXKWB010015753">
    <property type="protein sequence ID" value="CAL4114343.1"/>
    <property type="molecule type" value="Genomic_DNA"/>
</dbReference>
<proteinExistence type="predicted"/>